<name>A0A239E2H8_9BURK</name>
<dbReference type="RefSeq" id="WP_089398320.1">
    <property type="nucleotide sequence ID" value="NZ_FZOT01000002.1"/>
</dbReference>
<dbReference type="InterPro" id="IPR045584">
    <property type="entry name" value="Pilin-like"/>
</dbReference>
<dbReference type="NCBIfam" id="TIGR02532">
    <property type="entry name" value="IV_pilin_GFxxxE"/>
    <property type="match status" value="1"/>
</dbReference>
<dbReference type="Proteomes" id="UP000198284">
    <property type="component" value="Unassembled WGS sequence"/>
</dbReference>
<evidence type="ECO:0000256" key="1">
    <source>
        <dbReference type="ARBA" id="ARBA00005233"/>
    </source>
</evidence>
<dbReference type="GO" id="GO:0044096">
    <property type="term" value="C:type IV pilus"/>
    <property type="evidence" value="ECO:0007669"/>
    <property type="project" value="TreeGrafter"/>
</dbReference>
<reference evidence="4 5" key="1">
    <citation type="submission" date="2017-06" db="EMBL/GenBank/DDBJ databases">
        <authorList>
            <person name="Kim H.J."/>
            <person name="Triplett B.A."/>
        </authorList>
    </citation>
    <scope>NUCLEOTIDE SEQUENCE [LARGE SCALE GENOMIC DNA]</scope>
    <source>
        <strain evidence="4 5">U15</strain>
    </source>
</reference>
<organism evidence="4 5">
    <name type="scientific">Noviherbaspirillum humi</name>
    <dbReference type="NCBI Taxonomy" id="1688639"/>
    <lineage>
        <taxon>Bacteria</taxon>
        <taxon>Pseudomonadati</taxon>
        <taxon>Pseudomonadota</taxon>
        <taxon>Betaproteobacteria</taxon>
        <taxon>Burkholderiales</taxon>
        <taxon>Oxalobacteraceae</taxon>
        <taxon>Noviherbaspirillum</taxon>
    </lineage>
</organism>
<keyword evidence="3" id="KW-0812">Transmembrane</keyword>
<evidence type="ECO:0000256" key="2">
    <source>
        <dbReference type="ARBA" id="ARBA00022481"/>
    </source>
</evidence>
<comment type="similarity">
    <text evidence="1">Belongs to the N-Me-Phe pilin family.</text>
</comment>
<dbReference type="PANTHER" id="PTHR30093:SF34">
    <property type="entry name" value="PREPILIN PEPTIDASE-DEPENDENT PROTEIN D"/>
    <property type="match status" value="1"/>
</dbReference>
<keyword evidence="5" id="KW-1185">Reference proteome</keyword>
<dbReference type="PROSITE" id="PS00409">
    <property type="entry name" value="PROKAR_NTER_METHYL"/>
    <property type="match status" value="1"/>
</dbReference>
<keyword evidence="3" id="KW-0472">Membrane</keyword>
<feature type="transmembrane region" description="Helical" evidence="3">
    <location>
        <begin position="12"/>
        <end position="33"/>
    </location>
</feature>
<accession>A0A239E2H8</accession>
<dbReference type="SUPFAM" id="SSF54523">
    <property type="entry name" value="Pili subunits"/>
    <property type="match status" value="1"/>
</dbReference>
<evidence type="ECO:0000256" key="3">
    <source>
        <dbReference type="SAM" id="Phobius"/>
    </source>
</evidence>
<evidence type="ECO:0000313" key="4">
    <source>
        <dbReference type="EMBL" id="SNS38827.1"/>
    </source>
</evidence>
<dbReference type="AlphaFoldDB" id="A0A239E2H8"/>
<dbReference type="InterPro" id="IPR012902">
    <property type="entry name" value="N_methyl_site"/>
</dbReference>
<dbReference type="PANTHER" id="PTHR30093">
    <property type="entry name" value="GENERAL SECRETION PATHWAY PROTEIN G"/>
    <property type="match status" value="1"/>
</dbReference>
<gene>
    <name evidence="4" type="ORF">SAMN06265795_102492</name>
</gene>
<keyword evidence="2" id="KW-0488">Methylation</keyword>
<proteinExistence type="inferred from homology"/>
<dbReference type="OrthoDB" id="8607132at2"/>
<dbReference type="Gene3D" id="3.30.700.10">
    <property type="entry name" value="Glycoprotein, Type 4 Pilin"/>
    <property type="match status" value="1"/>
</dbReference>
<sequence length="165" mass="16632">MAPKLIKKAQSGFTLIELMIVVAIIGVLAAVAIPQYQDYTLKAKWSSNVASIDGMKTAIFACMNENQNDGSQCDSVTELNGHGFPGTALPTPNYATGAVTLAGTAGTGGASGNVTITFAGNAEAGGYTYKAACAGTANGTINCQSVSGDTLPSKSGYKTGAGNPR</sequence>
<protein>
    <submittedName>
        <fullName evidence="4">Type IV pilus assembly protein PilA</fullName>
    </submittedName>
</protein>
<evidence type="ECO:0000313" key="5">
    <source>
        <dbReference type="Proteomes" id="UP000198284"/>
    </source>
</evidence>
<dbReference type="GO" id="GO:0043107">
    <property type="term" value="P:type IV pilus-dependent motility"/>
    <property type="evidence" value="ECO:0007669"/>
    <property type="project" value="TreeGrafter"/>
</dbReference>
<dbReference type="EMBL" id="FZOT01000002">
    <property type="protein sequence ID" value="SNS38827.1"/>
    <property type="molecule type" value="Genomic_DNA"/>
</dbReference>
<keyword evidence="3" id="KW-1133">Transmembrane helix</keyword>
<dbReference type="Pfam" id="PF07963">
    <property type="entry name" value="N_methyl"/>
    <property type="match status" value="1"/>
</dbReference>